<dbReference type="RefSeq" id="WP_345692955.1">
    <property type="nucleotide sequence ID" value="NZ_BAABIT010000001.1"/>
</dbReference>
<comment type="caution">
    <text evidence="1">The sequence shown here is derived from an EMBL/GenBank/DDBJ whole genome shotgun (WGS) entry which is preliminary data.</text>
</comment>
<accession>A0ABV9XIR8</accession>
<dbReference type="InterPro" id="IPR049979">
    <property type="entry name" value="Cys_resp_CS_actino"/>
</dbReference>
<keyword evidence="2" id="KW-1185">Reference proteome</keyword>
<evidence type="ECO:0000313" key="1">
    <source>
        <dbReference type="EMBL" id="MFC5025290.1"/>
    </source>
</evidence>
<sequence length="32" mass="3439">MPYELLLFGRVHVDLARSASALCPGARAATDH</sequence>
<proteinExistence type="predicted"/>
<dbReference type="Proteomes" id="UP001595829">
    <property type="component" value="Unassembled WGS sequence"/>
</dbReference>
<name>A0ABV9XIR8_9ACTN</name>
<organism evidence="1 2">
    <name type="scientific">Streptomyces coeruleoprunus</name>
    <dbReference type="NCBI Taxonomy" id="285563"/>
    <lineage>
        <taxon>Bacteria</taxon>
        <taxon>Bacillati</taxon>
        <taxon>Actinomycetota</taxon>
        <taxon>Actinomycetes</taxon>
        <taxon>Kitasatosporales</taxon>
        <taxon>Streptomycetaceae</taxon>
        <taxon>Streptomyces</taxon>
    </lineage>
</organism>
<dbReference type="EMBL" id="JBHSJD010000020">
    <property type="protein sequence ID" value="MFC5025290.1"/>
    <property type="molecule type" value="Genomic_DNA"/>
</dbReference>
<dbReference type="NCBIfam" id="NF042934">
    <property type="entry name" value="cis_reg_atten"/>
    <property type="match status" value="1"/>
</dbReference>
<evidence type="ECO:0000313" key="2">
    <source>
        <dbReference type="Proteomes" id="UP001595829"/>
    </source>
</evidence>
<gene>
    <name evidence="1" type="ORF">ACFPM3_24505</name>
</gene>
<reference evidence="2" key="1">
    <citation type="journal article" date="2019" name="Int. J. Syst. Evol. Microbiol.">
        <title>The Global Catalogue of Microorganisms (GCM) 10K type strain sequencing project: providing services to taxonomists for standard genome sequencing and annotation.</title>
        <authorList>
            <consortium name="The Broad Institute Genomics Platform"/>
            <consortium name="The Broad Institute Genome Sequencing Center for Infectious Disease"/>
            <person name="Wu L."/>
            <person name="Ma J."/>
        </authorList>
    </citation>
    <scope>NUCLEOTIDE SEQUENCE [LARGE SCALE GENOMIC DNA]</scope>
    <source>
        <strain evidence="2">CGMCC 4.1648</strain>
    </source>
</reference>
<protein>
    <submittedName>
        <fullName evidence="1">Leader peptide</fullName>
    </submittedName>
</protein>